<accession>A0ABY7GD67</accession>
<dbReference type="CDD" id="cd04301">
    <property type="entry name" value="NAT_SF"/>
    <property type="match status" value="1"/>
</dbReference>
<gene>
    <name evidence="4" type="ORF">NM686_012610</name>
</gene>
<feature type="domain" description="N-acetyltransferase" evidence="3">
    <location>
        <begin position="2"/>
        <end position="154"/>
    </location>
</feature>
<dbReference type="Pfam" id="PF00583">
    <property type="entry name" value="Acetyltransf_1"/>
    <property type="match status" value="1"/>
</dbReference>
<dbReference type="PROSITE" id="PS51186">
    <property type="entry name" value="GNAT"/>
    <property type="match status" value="1"/>
</dbReference>
<dbReference type="SUPFAM" id="SSF55729">
    <property type="entry name" value="Acyl-CoA N-acyltransferases (Nat)"/>
    <property type="match status" value="1"/>
</dbReference>
<dbReference type="Gene3D" id="3.40.630.30">
    <property type="match status" value="1"/>
</dbReference>
<dbReference type="InterPro" id="IPR016181">
    <property type="entry name" value="Acyl_CoA_acyltransferase"/>
</dbReference>
<sequence length="161" mass="18535">MKHILDLTQEPQHIPALAAWHHAEWAHLNPGRSLRDRVESMQHYLDDGLVPSTFICKCDGQLAGSAAIVDCDMDTHPEWTPWLASVFVAPAFRRRGLGSELVRYLMLRAQNAGIENLYLFTPDRAAFYHKLGWRLLGEEDYRTCRVNVMQICLRSHPVQER</sequence>
<evidence type="ECO:0000313" key="5">
    <source>
        <dbReference type="Proteomes" id="UP001162780"/>
    </source>
</evidence>
<proteinExistence type="predicted"/>
<evidence type="ECO:0000256" key="1">
    <source>
        <dbReference type="ARBA" id="ARBA00022679"/>
    </source>
</evidence>
<dbReference type="InterPro" id="IPR050832">
    <property type="entry name" value="Bact_Acetyltransf"/>
</dbReference>
<keyword evidence="5" id="KW-1185">Reference proteome</keyword>
<keyword evidence="1" id="KW-0808">Transferase</keyword>
<dbReference type="Proteomes" id="UP001162780">
    <property type="component" value="Chromosome"/>
</dbReference>
<reference evidence="4" key="1">
    <citation type="submission" date="2022-11" db="EMBL/GenBank/DDBJ databases">
        <title>Methylomonas rapida sp. nov., Carotenoid-Producing Obligate Methanotrophs with High Growth Characteristics and Biotechnological Potential.</title>
        <authorList>
            <person name="Tikhonova E.N."/>
            <person name="Suleimanov R.Z."/>
            <person name="Miroshnikov K."/>
            <person name="Oshkin I.Y."/>
            <person name="Belova S.E."/>
            <person name="Danilova O.V."/>
            <person name="Ashikhmin A."/>
            <person name="Konopkin A."/>
            <person name="But S.Y."/>
            <person name="Khmelenina V.N."/>
            <person name="Kuznetsov N."/>
            <person name="Pimenov N.V."/>
            <person name="Dedysh S.N."/>
        </authorList>
    </citation>
    <scope>NUCLEOTIDE SEQUENCE</scope>
    <source>
        <strain evidence="4">MP1</strain>
    </source>
</reference>
<dbReference type="PANTHER" id="PTHR43877">
    <property type="entry name" value="AMINOALKYLPHOSPHONATE N-ACETYLTRANSFERASE-RELATED-RELATED"/>
    <property type="match status" value="1"/>
</dbReference>
<dbReference type="EMBL" id="CP113517">
    <property type="protein sequence ID" value="WAR43235.1"/>
    <property type="molecule type" value="Genomic_DNA"/>
</dbReference>
<evidence type="ECO:0000259" key="3">
    <source>
        <dbReference type="PROSITE" id="PS51186"/>
    </source>
</evidence>
<keyword evidence="2" id="KW-0012">Acyltransferase</keyword>
<dbReference type="InterPro" id="IPR000182">
    <property type="entry name" value="GNAT_dom"/>
</dbReference>
<organism evidence="4 5">
    <name type="scientific">Methylomonas rapida</name>
    <dbReference type="NCBI Taxonomy" id="2963939"/>
    <lineage>
        <taxon>Bacteria</taxon>
        <taxon>Pseudomonadati</taxon>
        <taxon>Pseudomonadota</taxon>
        <taxon>Gammaproteobacteria</taxon>
        <taxon>Methylococcales</taxon>
        <taxon>Methylococcaceae</taxon>
        <taxon>Methylomonas</taxon>
    </lineage>
</organism>
<dbReference type="RefSeq" id="WP_255188217.1">
    <property type="nucleotide sequence ID" value="NZ_CP113517.1"/>
</dbReference>
<evidence type="ECO:0000313" key="4">
    <source>
        <dbReference type="EMBL" id="WAR43235.1"/>
    </source>
</evidence>
<name>A0ABY7GD67_9GAMM</name>
<evidence type="ECO:0000256" key="2">
    <source>
        <dbReference type="ARBA" id="ARBA00023315"/>
    </source>
</evidence>
<protein>
    <submittedName>
        <fullName evidence="4">GNAT family N-acetyltransferase</fullName>
    </submittedName>
</protein>